<evidence type="ECO:0000313" key="2">
    <source>
        <dbReference type="EMBL" id="MFC5422281.1"/>
    </source>
</evidence>
<dbReference type="GO" id="GO:0003677">
    <property type="term" value="F:DNA binding"/>
    <property type="evidence" value="ECO:0007669"/>
    <property type="project" value="UniProtKB-KW"/>
</dbReference>
<dbReference type="SUPFAM" id="SSF89447">
    <property type="entry name" value="AbrB/MazE/MraZ-like"/>
    <property type="match status" value="1"/>
</dbReference>
<keyword evidence="2" id="KW-0238">DNA-binding</keyword>
<dbReference type="SMART" id="SM00966">
    <property type="entry name" value="SpoVT_AbrB"/>
    <property type="match status" value="1"/>
</dbReference>
<keyword evidence="3" id="KW-1185">Reference proteome</keyword>
<reference evidence="3" key="1">
    <citation type="journal article" date="2019" name="Int. J. Syst. Evol. Microbiol.">
        <title>The Global Catalogue of Microorganisms (GCM) 10K type strain sequencing project: providing services to taxonomists for standard genome sequencing and annotation.</title>
        <authorList>
            <consortium name="The Broad Institute Genomics Platform"/>
            <consortium name="The Broad Institute Genome Sequencing Center for Infectious Disease"/>
            <person name="Wu L."/>
            <person name="Ma J."/>
        </authorList>
    </citation>
    <scope>NUCLEOTIDE SEQUENCE [LARGE SCALE GENOMIC DNA]</scope>
    <source>
        <strain evidence="3">NCAIM B.01391</strain>
    </source>
</reference>
<dbReference type="Proteomes" id="UP001596053">
    <property type="component" value="Unassembled WGS sequence"/>
</dbReference>
<evidence type="ECO:0000259" key="1">
    <source>
        <dbReference type="SMART" id="SM00966"/>
    </source>
</evidence>
<sequence>MNKPEKPAGEQAMVLQVRKIGNSVGIILPKELLARLKLAEGDKLTVVEQPELGLKLTRRDDTHVRGLEIARRSFKTYANTYRALAKRPSRSRSASSW</sequence>
<feature type="domain" description="SpoVT-AbrB" evidence="1">
    <location>
        <begin position="18"/>
        <end position="64"/>
    </location>
</feature>
<dbReference type="Pfam" id="PF04014">
    <property type="entry name" value="MazE_antitoxin"/>
    <property type="match status" value="1"/>
</dbReference>
<gene>
    <name evidence="2" type="ORF">ACFPOB_22195</name>
</gene>
<dbReference type="InterPro" id="IPR013432">
    <property type="entry name" value="Doc_partner"/>
</dbReference>
<name>A0ABW0IV91_9HYPH</name>
<organism evidence="2 3">
    <name type="scientific">Bosea eneae</name>
    <dbReference type="NCBI Taxonomy" id="151454"/>
    <lineage>
        <taxon>Bacteria</taxon>
        <taxon>Pseudomonadati</taxon>
        <taxon>Pseudomonadota</taxon>
        <taxon>Alphaproteobacteria</taxon>
        <taxon>Hyphomicrobiales</taxon>
        <taxon>Boseaceae</taxon>
        <taxon>Bosea</taxon>
    </lineage>
</organism>
<accession>A0ABW0IV91</accession>
<comment type="caution">
    <text evidence="2">The sequence shown here is derived from an EMBL/GenBank/DDBJ whole genome shotgun (WGS) entry which is preliminary data.</text>
</comment>
<proteinExistence type="predicted"/>
<dbReference type="RefSeq" id="WP_377800555.1">
    <property type="nucleotide sequence ID" value="NZ_JBHSLW010000037.1"/>
</dbReference>
<protein>
    <submittedName>
        <fullName evidence="2">AbrB/MazE/SpoVT family DNA-binding domain-containing protein</fullName>
    </submittedName>
</protein>
<dbReference type="Gene3D" id="2.10.260.10">
    <property type="match status" value="1"/>
</dbReference>
<dbReference type="InterPro" id="IPR007159">
    <property type="entry name" value="SpoVT-AbrB_dom"/>
</dbReference>
<evidence type="ECO:0000313" key="3">
    <source>
        <dbReference type="Proteomes" id="UP001596053"/>
    </source>
</evidence>
<dbReference type="EMBL" id="JBHSLW010000037">
    <property type="protein sequence ID" value="MFC5422281.1"/>
    <property type="molecule type" value="Genomic_DNA"/>
</dbReference>
<dbReference type="NCBIfam" id="TIGR02609">
    <property type="entry name" value="doc_partner"/>
    <property type="match status" value="1"/>
</dbReference>
<dbReference type="InterPro" id="IPR037914">
    <property type="entry name" value="SpoVT-AbrB_sf"/>
</dbReference>